<accession>F4X1A5</accession>
<dbReference type="InParanoid" id="F4X1A5"/>
<evidence type="ECO:0000313" key="2">
    <source>
        <dbReference type="Proteomes" id="UP000007755"/>
    </source>
</evidence>
<keyword evidence="2" id="KW-1185">Reference proteome</keyword>
<protein>
    <submittedName>
        <fullName evidence="1">Uncharacterized protein</fullName>
    </submittedName>
</protein>
<gene>
    <name evidence="1" type="ORF">G5I_12064</name>
</gene>
<dbReference type="Proteomes" id="UP000007755">
    <property type="component" value="Unassembled WGS sequence"/>
</dbReference>
<organism evidence="2">
    <name type="scientific">Acromyrmex echinatior</name>
    <name type="common">Panamanian leafcutter ant</name>
    <name type="synonym">Acromyrmex octospinosus echinatior</name>
    <dbReference type="NCBI Taxonomy" id="103372"/>
    <lineage>
        <taxon>Eukaryota</taxon>
        <taxon>Metazoa</taxon>
        <taxon>Ecdysozoa</taxon>
        <taxon>Arthropoda</taxon>
        <taxon>Hexapoda</taxon>
        <taxon>Insecta</taxon>
        <taxon>Pterygota</taxon>
        <taxon>Neoptera</taxon>
        <taxon>Endopterygota</taxon>
        <taxon>Hymenoptera</taxon>
        <taxon>Apocrita</taxon>
        <taxon>Aculeata</taxon>
        <taxon>Formicoidea</taxon>
        <taxon>Formicidae</taxon>
        <taxon>Myrmicinae</taxon>
        <taxon>Acromyrmex</taxon>
    </lineage>
</organism>
<evidence type="ECO:0000313" key="1">
    <source>
        <dbReference type="EMBL" id="EGI59777.1"/>
    </source>
</evidence>
<proteinExistence type="predicted"/>
<dbReference type="EMBL" id="GL888528">
    <property type="protein sequence ID" value="EGI59777.1"/>
    <property type="molecule type" value="Genomic_DNA"/>
</dbReference>
<dbReference type="AlphaFoldDB" id="F4X1A5"/>
<name>F4X1A5_ACREC</name>
<reference evidence="1" key="1">
    <citation type="submission" date="2011-02" db="EMBL/GenBank/DDBJ databases">
        <title>The genome of the leaf-cutting ant Acromyrmex echinatior suggests key adaptations to social evolution and fungus farming.</title>
        <authorList>
            <person name="Nygaard S."/>
            <person name="Zhang G."/>
        </authorList>
    </citation>
    <scope>NUCLEOTIDE SEQUENCE</scope>
</reference>
<sequence>MTYDFNTSLLTGDAIWPPRAKLSLTKLTEAERLPHSIHSRMARTTVKIPLTIQLSNWLRKFGVGVELQDEDMYEICTRSLKKARNHSSEPRGAARHDVYDGTHKVDVERGRPVWPIFFRNHAGVRTNGACMDSCLPPPKGIKTPLLERLIFKK</sequence>